<dbReference type="EMBL" id="FOYR01000001">
    <property type="protein sequence ID" value="SFR35473.1"/>
    <property type="molecule type" value="Genomic_DNA"/>
</dbReference>
<dbReference type="Gene3D" id="3.40.50.2000">
    <property type="entry name" value="Glycogen Phosphorylase B"/>
    <property type="match status" value="2"/>
</dbReference>
<accession>A0A1I6FZU0</accession>
<name>A0A1I6FZU0_9MICO</name>
<dbReference type="SUPFAM" id="SSF53756">
    <property type="entry name" value="UDP-Glycosyltransferase/glycogen phosphorylase"/>
    <property type="match status" value="1"/>
</dbReference>
<reference evidence="3" key="1">
    <citation type="submission" date="2016-10" db="EMBL/GenBank/DDBJ databases">
        <authorList>
            <person name="Varghese N."/>
            <person name="Submissions S."/>
        </authorList>
    </citation>
    <scope>NUCLEOTIDE SEQUENCE [LARGE SCALE GENOMIC DNA]</scope>
    <source>
        <strain evidence="3">CL127</strain>
    </source>
</reference>
<evidence type="ECO:0000259" key="1">
    <source>
        <dbReference type="Pfam" id="PF06722"/>
    </source>
</evidence>
<dbReference type="Pfam" id="PF06722">
    <property type="entry name" value="EryCIII-like_C"/>
    <property type="match status" value="1"/>
</dbReference>
<dbReference type="Proteomes" id="UP000198877">
    <property type="component" value="Unassembled WGS sequence"/>
</dbReference>
<dbReference type="AlphaFoldDB" id="A0A1I6FZU0"/>
<evidence type="ECO:0000313" key="3">
    <source>
        <dbReference type="Proteomes" id="UP000198877"/>
    </source>
</evidence>
<dbReference type="InterPro" id="IPR010610">
    <property type="entry name" value="EryCIII-like_C"/>
</dbReference>
<gene>
    <name evidence="2" type="ORF">SAMN04488591_0568</name>
</gene>
<sequence>MTTVLLVSWGRGNGHITRLRRIGRAFAAEGWRSVFLSHTSATHVAALDDDDASVTYYPDWADTADPWTRWSDPEFLSRSVDFDRTVIRAVSPDRIVNDNRLSMLIAAQLEGIPVTSLCQDNQLPGHRYAGKDVAEIWIFPVSAVNRLMSSHGLPGIHQDVRELFARGRIAIPGTPEFEPVESQLAGALDVVHTGPLTPLISGPPALPQDLLFYRTVGSIEDDFVRAFEDWPGTIYVATGEPRAVAQPGIDRVRLAPLWDLAVIGAALRAVVHHGGHGTTTACIAAGIPAVILPGHNPERFANGLRAQDRDLARVLPPDSVEGTRWGPAVDTTGDRPAWSLVRRAIDTLPARRQDRPSMSSDVLTDAALVRLLA</sequence>
<feature type="domain" description="Erythromycin biosynthesis protein CIII-like C-terminal" evidence="1">
    <location>
        <begin position="250"/>
        <end position="333"/>
    </location>
</feature>
<organism evidence="2 3">
    <name type="scientific">Microbacterium azadirachtae</name>
    <dbReference type="NCBI Taxonomy" id="582680"/>
    <lineage>
        <taxon>Bacteria</taxon>
        <taxon>Bacillati</taxon>
        <taxon>Actinomycetota</taxon>
        <taxon>Actinomycetes</taxon>
        <taxon>Micrococcales</taxon>
        <taxon>Microbacteriaceae</taxon>
        <taxon>Microbacterium</taxon>
    </lineage>
</organism>
<keyword evidence="2" id="KW-0808">Transferase</keyword>
<proteinExistence type="predicted"/>
<dbReference type="GO" id="GO:0016757">
    <property type="term" value="F:glycosyltransferase activity"/>
    <property type="evidence" value="ECO:0007669"/>
    <property type="project" value="UniProtKB-ARBA"/>
</dbReference>
<evidence type="ECO:0000313" key="2">
    <source>
        <dbReference type="EMBL" id="SFR35473.1"/>
    </source>
</evidence>
<protein>
    <submittedName>
        <fullName evidence="2">UDP:flavonoid glycosyltransferase YjiC, YdhE family</fullName>
    </submittedName>
</protein>